<dbReference type="Pfam" id="PF07386">
    <property type="entry name" value="DUF1499"/>
    <property type="match status" value="1"/>
</dbReference>
<dbReference type="InterPro" id="IPR010865">
    <property type="entry name" value="DUF1499"/>
</dbReference>
<gene>
    <name evidence="1" type="ORF">LTRI10_LOCUS12389</name>
</gene>
<organism evidence="1 2">
    <name type="scientific">Linum trigynum</name>
    <dbReference type="NCBI Taxonomy" id="586398"/>
    <lineage>
        <taxon>Eukaryota</taxon>
        <taxon>Viridiplantae</taxon>
        <taxon>Streptophyta</taxon>
        <taxon>Embryophyta</taxon>
        <taxon>Tracheophyta</taxon>
        <taxon>Spermatophyta</taxon>
        <taxon>Magnoliopsida</taxon>
        <taxon>eudicotyledons</taxon>
        <taxon>Gunneridae</taxon>
        <taxon>Pentapetalae</taxon>
        <taxon>rosids</taxon>
        <taxon>fabids</taxon>
        <taxon>Malpighiales</taxon>
        <taxon>Linaceae</taxon>
        <taxon>Linum</taxon>
    </lineage>
</organism>
<keyword evidence="2" id="KW-1185">Reference proteome</keyword>
<evidence type="ECO:0000313" key="2">
    <source>
        <dbReference type="Proteomes" id="UP001497516"/>
    </source>
</evidence>
<dbReference type="Proteomes" id="UP001497516">
    <property type="component" value="Chromosome 2"/>
</dbReference>
<proteinExistence type="predicted"/>
<dbReference type="PANTHER" id="PTHR34801">
    <property type="entry name" value="EXPRESSED PROTEIN"/>
    <property type="match status" value="1"/>
</dbReference>
<sequence length="226" mass="25647">MASMMATTGAYLRSQYWRPRRENYGKAGFSRRFLLCQQQQQQKQHDPTKPTAQIARREILLRSSELAVVGAIFNLSGKKPDYLGVGKKQQQLALCPATNNCISTSENVSDSAHYAPPWNYNGGRPQAVSRQVAMDELVQVIKTTTPDKYSARIVEQNSDYVHAEYASPILGLVDDVEFWFPPGSKSTVEYRSASRLGDFDFYANRKRIKALRQELEKKGWTSENPF</sequence>
<evidence type="ECO:0008006" key="3">
    <source>
        <dbReference type="Google" id="ProtNLM"/>
    </source>
</evidence>
<name>A0AAV2D8N4_9ROSI</name>
<dbReference type="EMBL" id="OZ034815">
    <property type="protein sequence ID" value="CAL1370163.1"/>
    <property type="molecule type" value="Genomic_DNA"/>
</dbReference>
<evidence type="ECO:0000313" key="1">
    <source>
        <dbReference type="EMBL" id="CAL1370163.1"/>
    </source>
</evidence>
<accession>A0AAV2D8N4</accession>
<dbReference type="PANTHER" id="PTHR34801:SF2">
    <property type="entry name" value="EXPRESSED PROTEIN"/>
    <property type="match status" value="1"/>
</dbReference>
<dbReference type="AlphaFoldDB" id="A0AAV2D8N4"/>
<protein>
    <recommendedName>
        <fullName evidence="3">DUF1499 domain-containing protein</fullName>
    </recommendedName>
</protein>
<reference evidence="1 2" key="1">
    <citation type="submission" date="2024-04" db="EMBL/GenBank/DDBJ databases">
        <authorList>
            <person name="Fracassetti M."/>
        </authorList>
    </citation>
    <scope>NUCLEOTIDE SEQUENCE [LARGE SCALE GENOMIC DNA]</scope>
</reference>